<accession>A0A1F8AXL6</accession>
<feature type="transmembrane region" description="Helical" evidence="6">
    <location>
        <begin position="45"/>
        <end position="62"/>
    </location>
</feature>
<feature type="transmembrane region" description="Helical" evidence="6">
    <location>
        <begin position="12"/>
        <end position="33"/>
    </location>
</feature>
<dbReference type="Pfam" id="PF07690">
    <property type="entry name" value="MFS_1"/>
    <property type="match status" value="1"/>
</dbReference>
<feature type="transmembrane region" description="Helical" evidence="6">
    <location>
        <begin position="83"/>
        <end position="105"/>
    </location>
</feature>
<organism evidence="8 9">
    <name type="scientific">Candidatus Woesebacteria bacterium RIFCSPHIGHO2_12_FULL_46_16</name>
    <dbReference type="NCBI Taxonomy" id="1802513"/>
    <lineage>
        <taxon>Bacteria</taxon>
        <taxon>Candidatus Woeseibacteriota</taxon>
    </lineage>
</organism>
<dbReference type="STRING" id="1802513.A3E46_03005"/>
<dbReference type="EMBL" id="MGGZ01000031">
    <property type="protein sequence ID" value="OGM56503.1"/>
    <property type="molecule type" value="Genomic_DNA"/>
</dbReference>
<dbReference type="InterPro" id="IPR011701">
    <property type="entry name" value="MFS"/>
</dbReference>
<evidence type="ECO:0000256" key="1">
    <source>
        <dbReference type="ARBA" id="ARBA00004651"/>
    </source>
</evidence>
<comment type="caution">
    <text evidence="8">The sequence shown here is derived from an EMBL/GenBank/DDBJ whole genome shotgun (WGS) entry which is preliminary data.</text>
</comment>
<feature type="transmembrane region" description="Helical" evidence="6">
    <location>
        <begin position="144"/>
        <end position="167"/>
    </location>
</feature>
<dbReference type="GO" id="GO:0005886">
    <property type="term" value="C:plasma membrane"/>
    <property type="evidence" value="ECO:0007669"/>
    <property type="project" value="UniProtKB-SubCell"/>
</dbReference>
<feature type="domain" description="Major facilitator superfamily (MFS) profile" evidence="7">
    <location>
        <begin position="15"/>
        <end position="201"/>
    </location>
</feature>
<protein>
    <recommendedName>
        <fullName evidence="7">Major facilitator superfamily (MFS) profile domain-containing protein</fullName>
    </recommendedName>
</protein>
<comment type="subcellular location">
    <subcellularLocation>
        <location evidence="1">Cell membrane</location>
        <topology evidence="1">Multi-pass membrane protein</topology>
    </subcellularLocation>
</comment>
<keyword evidence="5 6" id="KW-0472">Membrane</keyword>
<reference evidence="8 9" key="1">
    <citation type="journal article" date="2016" name="Nat. Commun.">
        <title>Thousands of microbial genomes shed light on interconnected biogeochemical processes in an aquifer system.</title>
        <authorList>
            <person name="Anantharaman K."/>
            <person name="Brown C.T."/>
            <person name="Hug L.A."/>
            <person name="Sharon I."/>
            <person name="Castelle C.J."/>
            <person name="Probst A.J."/>
            <person name="Thomas B.C."/>
            <person name="Singh A."/>
            <person name="Wilkins M.J."/>
            <person name="Karaoz U."/>
            <person name="Brodie E.L."/>
            <person name="Williams K.H."/>
            <person name="Hubbard S.S."/>
            <person name="Banfield J.F."/>
        </authorList>
    </citation>
    <scope>NUCLEOTIDE SEQUENCE [LARGE SCALE GENOMIC DNA]</scope>
</reference>
<evidence type="ECO:0000313" key="8">
    <source>
        <dbReference type="EMBL" id="OGM56503.1"/>
    </source>
</evidence>
<proteinExistence type="predicted"/>
<keyword evidence="2" id="KW-1003">Cell membrane</keyword>
<dbReference type="InterPro" id="IPR036259">
    <property type="entry name" value="MFS_trans_sf"/>
</dbReference>
<sequence length="201" mass="22061">MSKVGWRNLFNINKILKVLVASDVIIFSGWGLMSPIFAVFVTEQIPGASLVTVGIAEAIYLATKSILQIPIGMKIDETKGEKIDFWLAFLGSMLSGIAIFLYIFAKTPLHIYLIEFLFGVAGAITYPAWMGLFSRNLEQGRESFIWGLHSTTTELSWAITAALGGYVAEKFGFGSLFLTAGLIALLGSFVLFVVYREIATE</sequence>
<evidence type="ECO:0000256" key="3">
    <source>
        <dbReference type="ARBA" id="ARBA00022692"/>
    </source>
</evidence>
<evidence type="ECO:0000313" key="9">
    <source>
        <dbReference type="Proteomes" id="UP000178313"/>
    </source>
</evidence>
<dbReference type="Proteomes" id="UP000178313">
    <property type="component" value="Unassembled WGS sequence"/>
</dbReference>
<evidence type="ECO:0000256" key="5">
    <source>
        <dbReference type="ARBA" id="ARBA00023136"/>
    </source>
</evidence>
<evidence type="ECO:0000259" key="7">
    <source>
        <dbReference type="PROSITE" id="PS50850"/>
    </source>
</evidence>
<evidence type="ECO:0000256" key="6">
    <source>
        <dbReference type="SAM" id="Phobius"/>
    </source>
</evidence>
<gene>
    <name evidence="8" type="ORF">A3E46_03005</name>
</gene>
<keyword evidence="4 6" id="KW-1133">Transmembrane helix</keyword>
<dbReference type="InterPro" id="IPR020846">
    <property type="entry name" value="MFS_dom"/>
</dbReference>
<dbReference type="AlphaFoldDB" id="A0A1F8AXL6"/>
<feature type="transmembrane region" description="Helical" evidence="6">
    <location>
        <begin position="173"/>
        <end position="195"/>
    </location>
</feature>
<dbReference type="PANTHER" id="PTHR23513">
    <property type="entry name" value="INTEGRAL MEMBRANE EFFLUX PROTEIN-RELATED"/>
    <property type="match status" value="1"/>
</dbReference>
<dbReference type="SUPFAM" id="SSF103473">
    <property type="entry name" value="MFS general substrate transporter"/>
    <property type="match status" value="1"/>
</dbReference>
<dbReference type="PANTHER" id="PTHR23513:SF6">
    <property type="entry name" value="MAJOR FACILITATOR SUPERFAMILY ASSOCIATED DOMAIN-CONTAINING PROTEIN"/>
    <property type="match status" value="1"/>
</dbReference>
<dbReference type="PROSITE" id="PS50850">
    <property type="entry name" value="MFS"/>
    <property type="match status" value="1"/>
</dbReference>
<keyword evidence="3 6" id="KW-0812">Transmembrane</keyword>
<feature type="transmembrane region" description="Helical" evidence="6">
    <location>
        <begin position="111"/>
        <end position="132"/>
    </location>
</feature>
<evidence type="ECO:0000256" key="2">
    <source>
        <dbReference type="ARBA" id="ARBA00022475"/>
    </source>
</evidence>
<evidence type="ECO:0000256" key="4">
    <source>
        <dbReference type="ARBA" id="ARBA00022989"/>
    </source>
</evidence>
<dbReference type="GO" id="GO:0022857">
    <property type="term" value="F:transmembrane transporter activity"/>
    <property type="evidence" value="ECO:0007669"/>
    <property type="project" value="InterPro"/>
</dbReference>
<dbReference type="Gene3D" id="1.20.1250.20">
    <property type="entry name" value="MFS general substrate transporter like domains"/>
    <property type="match status" value="1"/>
</dbReference>
<name>A0A1F8AXL6_9BACT</name>